<dbReference type="RefSeq" id="WP_111436732.1">
    <property type="nucleotide sequence ID" value="NZ_JACIGG010000028.1"/>
</dbReference>
<sequence>MEATGRKPFTGRHVLISLIAFFGVMLIANFALLYFALTSWSGLEVPSSYEAGQVFNEELAVAHQQEARGWKMEVAANRTADGTVAVKVTARDKFGQALQDLAFTGRFSRPVMRSDDITFAMEETVPGTYEATVADVEPGQWDIIVEANEDGERVFRSRNRVVYQP</sequence>
<protein>
    <recommendedName>
        <fullName evidence="4">Nitrogen fixation protein FixH</fullName>
    </recommendedName>
</protein>
<dbReference type="InterPro" id="IPR008620">
    <property type="entry name" value="FixH"/>
</dbReference>
<comment type="caution">
    <text evidence="2">The sequence shown here is derived from an EMBL/GenBank/DDBJ whole genome shotgun (WGS) entry which is preliminary data.</text>
</comment>
<evidence type="ECO:0000313" key="2">
    <source>
        <dbReference type="EMBL" id="RAI24122.1"/>
    </source>
</evidence>
<dbReference type="Pfam" id="PF05751">
    <property type="entry name" value="FixH"/>
    <property type="match status" value="1"/>
</dbReference>
<keyword evidence="1" id="KW-1133">Transmembrane helix</keyword>
<dbReference type="InterPro" id="IPR018037">
    <property type="entry name" value="FixH_proteobacterial"/>
</dbReference>
<gene>
    <name evidence="2" type="ORF">CH339_22775</name>
</gene>
<evidence type="ECO:0000256" key="1">
    <source>
        <dbReference type="SAM" id="Phobius"/>
    </source>
</evidence>
<feature type="transmembrane region" description="Helical" evidence="1">
    <location>
        <begin position="14"/>
        <end position="37"/>
    </location>
</feature>
<dbReference type="AlphaFoldDB" id="A0A327JD32"/>
<dbReference type="EMBL" id="NPEV01000085">
    <property type="protein sequence ID" value="RAI24122.1"/>
    <property type="molecule type" value="Genomic_DNA"/>
</dbReference>
<keyword evidence="1" id="KW-0472">Membrane</keyword>
<accession>A0A327JD32</accession>
<reference evidence="2 3" key="1">
    <citation type="submission" date="2017-07" db="EMBL/GenBank/DDBJ databases">
        <title>Draft Genome Sequences of Select Purple Nonsulfur Bacteria.</title>
        <authorList>
            <person name="Lasarre B."/>
            <person name="Mckinlay J.B."/>
        </authorList>
    </citation>
    <scope>NUCLEOTIDE SEQUENCE [LARGE SCALE GENOMIC DNA]</scope>
    <source>
        <strain evidence="2 3">DSM 11290</strain>
    </source>
</reference>
<keyword evidence="1" id="KW-0812">Transmembrane</keyword>
<dbReference type="PIRSF" id="PIRSF011386">
    <property type="entry name" value="FixH"/>
    <property type="match status" value="1"/>
</dbReference>
<dbReference type="OrthoDB" id="1495896at2"/>
<evidence type="ECO:0008006" key="4">
    <source>
        <dbReference type="Google" id="ProtNLM"/>
    </source>
</evidence>
<name>A0A327JD32_9HYPH</name>
<dbReference type="Gene3D" id="2.60.40.10">
    <property type="entry name" value="Immunoglobulins"/>
    <property type="match status" value="1"/>
</dbReference>
<dbReference type="Proteomes" id="UP000249299">
    <property type="component" value="Unassembled WGS sequence"/>
</dbReference>
<proteinExistence type="predicted"/>
<organism evidence="2 3">
    <name type="scientific">Rhodobium orientis</name>
    <dbReference type="NCBI Taxonomy" id="34017"/>
    <lineage>
        <taxon>Bacteria</taxon>
        <taxon>Pseudomonadati</taxon>
        <taxon>Pseudomonadota</taxon>
        <taxon>Alphaproteobacteria</taxon>
        <taxon>Hyphomicrobiales</taxon>
        <taxon>Rhodobiaceae</taxon>
        <taxon>Rhodobium</taxon>
    </lineage>
</organism>
<evidence type="ECO:0000313" key="3">
    <source>
        <dbReference type="Proteomes" id="UP000249299"/>
    </source>
</evidence>
<keyword evidence="3" id="KW-1185">Reference proteome</keyword>
<dbReference type="InterPro" id="IPR013783">
    <property type="entry name" value="Ig-like_fold"/>
</dbReference>